<comment type="caution">
    <text evidence="2">The sequence shown here is derived from an EMBL/GenBank/DDBJ whole genome shotgun (WGS) entry which is preliminary data.</text>
</comment>
<dbReference type="GO" id="GO:0005509">
    <property type="term" value="F:calcium ion binding"/>
    <property type="evidence" value="ECO:0007669"/>
    <property type="project" value="InterPro"/>
</dbReference>
<reference evidence="2 3" key="1">
    <citation type="submission" date="2019-06" db="EMBL/GenBank/DDBJ databases">
        <authorList>
            <person name="Meng X."/>
        </authorList>
    </citation>
    <scope>NUCLEOTIDE SEQUENCE [LARGE SCALE GENOMIC DNA]</scope>
    <source>
        <strain evidence="2 3">M625</strain>
    </source>
</reference>
<dbReference type="PROSITE" id="PS00018">
    <property type="entry name" value="EF_HAND_1"/>
    <property type="match status" value="1"/>
</dbReference>
<dbReference type="OrthoDB" id="1454709at2"/>
<dbReference type="InterPro" id="IPR018649">
    <property type="entry name" value="SHOCT"/>
</dbReference>
<keyword evidence="3" id="KW-1185">Reference proteome</keyword>
<dbReference type="AlphaFoldDB" id="A0A504JI22"/>
<evidence type="ECO:0000313" key="2">
    <source>
        <dbReference type="EMBL" id="TPN88055.1"/>
    </source>
</evidence>
<accession>A0A504JI22</accession>
<feature type="domain" description="EF-hand" evidence="1">
    <location>
        <begin position="57"/>
        <end position="92"/>
    </location>
</feature>
<dbReference type="EMBL" id="VFWZ01000002">
    <property type="protein sequence ID" value="TPN88055.1"/>
    <property type="molecule type" value="Genomic_DNA"/>
</dbReference>
<dbReference type="SUPFAM" id="SSF47473">
    <property type="entry name" value="EF-hand"/>
    <property type="match status" value="1"/>
</dbReference>
<dbReference type="InterPro" id="IPR018247">
    <property type="entry name" value="EF_Hand_1_Ca_BS"/>
</dbReference>
<name>A0A504JI22_9FLAO</name>
<organism evidence="2 3">
    <name type="scientific">Aquimarina algicola</name>
    <dbReference type="NCBI Taxonomy" id="2589995"/>
    <lineage>
        <taxon>Bacteria</taxon>
        <taxon>Pseudomonadati</taxon>
        <taxon>Bacteroidota</taxon>
        <taxon>Flavobacteriia</taxon>
        <taxon>Flavobacteriales</taxon>
        <taxon>Flavobacteriaceae</taxon>
        <taxon>Aquimarina</taxon>
    </lineage>
</organism>
<dbReference type="InterPro" id="IPR011992">
    <property type="entry name" value="EF-hand-dom_pair"/>
</dbReference>
<dbReference type="Gene3D" id="1.10.238.10">
    <property type="entry name" value="EF-hand"/>
    <property type="match status" value="1"/>
</dbReference>
<dbReference type="InterPro" id="IPR002048">
    <property type="entry name" value="EF_hand_dom"/>
</dbReference>
<evidence type="ECO:0000259" key="1">
    <source>
        <dbReference type="PROSITE" id="PS50222"/>
    </source>
</evidence>
<proteinExistence type="predicted"/>
<dbReference type="Pfam" id="PF09851">
    <property type="entry name" value="SHOCT"/>
    <property type="match status" value="1"/>
</dbReference>
<gene>
    <name evidence="2" type="ORF">FHK87_04460</name>
</gene>
<dbReference type="Proteomes" id="UP000315540">
    <property type="component" value="Unassembled WGS sequence"/>
</dbReference>
<sequence length="95" mass="10848">MGTLLGFGGIYIRRTDGVTSKIYQLTMNNHKKMVSEINNAISLYKNDQNEKNEVLTSKESLSDELRKLADLNKDGVISDEEFEKLKRKLLNNVLD</sequence>
<dbReference type="PROSITE" id="PS50222">
    <property type="entry name" value="EF_HAND_2"/>
    <property type="match status" value="1"/>
</dbReference>
<evidence type="ECO:0000313" key="3">
    <source>
        <dbReference type="Proteomes" id="UP000315540"/>
    </source>
</evidence>
<protein>
    <submittedName>
        <fullName evidence="2">SHOCT domain-containing protein</fullName>
    </submittedName>
</protein>